<keyword evidence="2 6" id="KW-0812">Transmembrane</keyword>
<reference evidence="7 8" key="1">
    <citation type="submission" date="2020-08" db="EMBL/GenBank/DDBJ databases">
        <title>Genomic Encyclopedia of Type Strains, Phase III (KMG-III): the genomes of soil and plant-associated and newly described type strains.</title>
        <authorList>
            <person name="Whitman W."/>
        </authorList>
    </citation>
    <scope>NUCLEOTIDE SEQUENCE [LARGE SCALE GENOMIC DNA]</scope>
    <source>
        <strain evidence="7 8">CECT 5862</strain>
    </source>
</reference>
<evidence type="ECO:0000256" key="4">
    <source>
        <dbReference type="ARBA" id="ARBA00023136"/>
    </source>
</evidence>
<feature type="region of interest" description="Disordered" evidence="5">
    <location>
        <begin position="166"/>
        <end position="185"/>
    </location>
</feature>
<comment type="subcellular location">
    <subcellularLocation>
        <location evidence="1">Membrane</location>
        <topology evidence="1">Multi-pass membrane protein</topology>
    </subcellularLocation>
</comment>
<protein>
    <submittedName>
        <fullName evidence="7">Thiosulfate dehydrogenase [quinone] large subunit</fullName>
        <ecNumber evidence="7">1.8.5.2</ecNumber>
    </submittedName>
</protein>
<evidence type="ECO:0000313" key="8">
    <source>
        <dbReference type="Proteomes" id="UP000570361"/>
    </source>
</evidence>
<keyword evidence="7" id="KW-0560">Oxidoreductase</keyword>
<dbReference type="InterPro" id="IPR032808">
    <property type="entry name" value="DoxX"/>
</dbReference>
<dbReference type="PANTHER" id="PTHR39157:SF1">
    <property type="entry name" value="DOXX FAMILY PROTEIN"/>
    <property type="match status" value="1"/>
</dbReference>
<dbReference type="GO" id="GO:0016020">
    <property type="term" value="C:membrane"/>
    <property type="evidence" value="ECO:0007669"/>
    <property type="project" value="UniProtKB-SubCell"/>
</dbReference>
<keyword evidence="8" id="KW-1185">Reference proteome</keyword>
<dbReference type="RefSeq" id="WP_183603422.1">
    <property type="nucleotide sequence ID" value="NZ_JACHXK010000018.1"/>
</dbReference>
<dbReference type="Proteomes" id="UP000570361">
    <property type="component" value="Unassembled WGS sequence"/>
</dbReference>
<name>A0A7W5B430_9BACL</name>
<sequence length="185" mass="20011">MLIKLLRENKYAAGLLALLRLYLGYEWLTHGIDKLKGGFDAAGFLQGAIAKPVVDRATNELIYPTFTNFLEHVALPNVKLINLAIPLGETLVGLGLIVGGLTAAAAFFGLLMNFMFLFAGTVSTNPWLILLGGIVMIAGANAGRFGIDYYLLPFLRKNATRFVKGNKRGGGEEKPFTGNTTRPAH</sequence>
<dbReference type="EC" id="1.8.5.2" evidence="7"/>
<keyword evidence="4 6" id="KW-0472">Membrane</keyword>
<evidence type="ECO:0000256" key="5">
    <source>
        <dbReference type="SAM" id="MobiDB-lite"/>
    </source>
</evidence>
<keyword evidence="3 6" id="KW-1133">Transmembrane helix</keyword>
<evidence type="ECO:0000256" key="6">
    <source>
        <dbReference type="SAM" id="Phobius"/>
    </source>
</evidence>
<dbReference type="GO" id="GO:0043831">
    <property type="term" value="F:thiosulfate dehydrogenase (quinone) activity"/>
    <property type="evidence" value="ECO:0007669"/>
    <property type="project" value="UniProtKB-EC"/>
</dbReference>
<feature type="transmembrane region" description="Helical" evidence="6">
    <location>
        <begin position="91"/>
        <end position="115"/>
    </location>
</feature>
<proteinExistence type="predicted"/>
<dbReference type="EMBL" id="JACHXK010000018">
    <property type="protein sequence ID" value="MBB3113331.1"/>
    <property type="molecule type" value="Genomic_DNA"/>
</dbReference>
<gene>
    <name evidence="7" type="ORF">FHS18_005443</name>
</gene>
<comment type="caution">
    <text evidence="7">The sequence shown here is derived from an EMBL/GenBank/DDBJ whole genome shotgun (WGS) entry which is preliminary data.</text>
</comment>
<dbReference type="AlphaFoldDB" id="A0A7W5B430"/>
<evidence type="ECO:0000256" key="1">
    <source>
        <dbReference type="ARBA" id="ARBA00004141"/>
    </source>
</evidence>
<dbReference type="PANTHER" id="PTHR39157">
    <property type="entry name" value="INTEGRAL MEMBRANE PROTEIN-RELATED"/>
    <property type="match status" value="1"/>
</dbReference>
<evidence type="ECO:0000256" key="2">
    <source>
        <dbReference type="ARBA" id="ARBA00022692"/>
    </source>
</evidence>
<feature type="transmembrane region" description="Helical" evidence="6">
    <location>
        <begin position="127"/>
        <end position="147"/>
    </location>
</feature>
<accession>A0A7W5B430</accession>
<evidence type="ECO:0000256" key="3">
    <source>
        <dbReference type="ARBA" id="ARBA00022989"/>
    </source>
</evidence>
<organism evidence="7 8">
    <name type="scientific">Paenibacillus phyllosphaerae</name>
    <dbReference type="NCBI Taxonomy" id="274593"/>
    <lineage>
        <taxon>Bacteria</taxon>
        <taxon>Bacillati</taxon>
        <taxon>Bacillota</taxon>
        <taxon>Bacilli</taxon>
        <taxon>Bacillales</taxon>
        <taxon>Paenibacillaceae</taxon>
        <taxon>Paenibacillus</taxon>
    </lineage>
</organism>
<dbReference type="Pfam" id="PF07681">
    <property type="entry name" value="DoxX"/>
    <property type="match status" value="1"/>
</dbReference>
<evidence type="ECO:0000313" key="7">
    <source>
        <dbReference type="EMBL" id="MBB3113331.1"/>
    </source>
</evidence>